<name>A0ABR4IPP4_9EURO</name>
<comment type="caution">
    <text evidence="1">The sequence shown here is derived from an EMBL/GenBank/DDBJ whole genome shotgun (WGS) entry which is preliminary data.</text>
</comment>
<keyword evidence="2" id="KW-1185">Reference proteome</keyword>
<protein>
    <submittedName>
        <fullName evidence="1">Uncharacterized protein</fullName>
    </submittedName>
</protein>
<sequence length="92" mass="9671">MTHELASSSLVSVSSGVQSFSISDLVASMASMASGVGWSKATGGGRPMKGTMSWPSFISSKHAKASLAKPRTEDNSCTEERIDVGKTSHFFK</sequence>
<reference evidence="1 2" key="1">
    <citation type="submission" date="2024-07" db="EMBL/GenBank/DDBJ databases">
        <title>Section-level genome sequencing and comparative genomics of Aspergillus sections Usti and Cavernicolus.</title>
        <authorList>
            <consortium name="Lawrence Berkeley National Laboratory"/>
            <person name="Nybo J.L."/>
            <person name="Vesth T.C."/>
            <person name="Theobald S."/>
            <person name="Frisvad J.C."/>
            <person name="Larsen T.O."/>
            <person name="Kjaerboelling I."/>
            <person name="Rothschild-Mancinelli K."/>
            <person name="Lyhne E.K."/>
            <person name="Kogle M.E."/>
            <person name="Barry K."/>
            <person name="Clum A."/>
            <person name="Na H."/>
            <person name="Ledsgaard L."/>
            <person name="Lin J."/>
            <person name="Lipzen A."/>
            <person name="Kuo A."/>
            <person name="Riley R."/>
            <person name="Mondo S."/>
            <person name="LaButti K."/>
            <person name="Haridas S."/>
            <person name="Pangalinan J."/>
            <person name="Salamov A.A."/>
            <person name="Simmons B.A."/>
            <person name="Magnuson J.K."/>
            <person name="Chen J."/>
            <person name="Drula E."/>
            <person name="Henrissat B."/>
            <person name="Wiebenga A."/>
            <person name="Lubbers R.J."/>
            <person name="Gomes A.C."/>
            <person name="Makela M.R."/>
            <person name="Stajich J."/>
            <person name="Grigoriev I.V."/>
            <person name="Mortensen U.H."/>
            <person name="De vries R.P."/>
            <person name="Baker S.E."/>
            <person name="Andersen M.R."/>
        </authorList>
    </citation>
    <scope>NUCLEOTIDE SEQUENCE [LARGE SCALE GENOMIC DNA]</scope>
    <source>
        <strain evidence="1 2">CBS 600.67</strain>
    </source>
</reference>
<evidence type="ECO:0000313" key="2">
    <source>
        <dbReference type="Proteomes" id="UP001610335"/>
    </source>
</evidence>
<dbReference type="Proteomes" id="UP001610335">
    <property type="component" value="Unassembled WGS sequence"/>
</dbReference>
<gene>
    <name evidence="1" type="ORF">BDW59DRAFT_32876</name>
</gene>
<evidence type="ECO:0000313" key="1">
    <source>
        <dbReference type="EMBL" id="KAL2829699.1"/>
    </source>
</evidence>
<dbReference type="EMBL" id="JBFXLS010000015">
    <property type="protein sequence ID" value="KAL2829699.1"/>
    <property type="molecule type" value="Genomic_DNA"/>
</dbReference>
<accession>A0ABR4IPP4</accession>
<proteinExistence type="predicted"/>
<organism evidence="1 2">
    <name type="scientific">Aspergillus cavernicola</name>
    <dbReference type="NCBI Taxonomy" id="176166"/>
    <lineage>
        <taxon>Eukaryota</taxon>
        <taxon>Fungi</taxon>
        <taxon>Dikarya</taxon>
        <taxon>Ascomycota</taxon>
        <taxon>Pezizomycotina</taxon>
        <taxon>Eurotiomycetes</taxon>
        <taxon>Eurotiomycetidae</taxon>
        <taxon>Eurotiales</taxon>
        <taxon>Aspergillaceae</taxon>
        <taxon>Aspergillus</taxon>
        <taxon>Aspergillus subgen. Nidulantes</taxon>
    </lineage>
</organism>